<name>A0A9D4PTH5_RHISA</name>
<evidence type="ECO:0000313" key="2">
    <source>
        <dbReference type="EMBL" id="KAH7955455.1"/>
    </source>
</evidence>
<evidence type="ECO:0000259" key="1">
    <source>
        <dbReference type="PROSITE" id="PS51029"/>
    </source>
</evidence>
<accession>A0A9D4PTH5</accession>
<gene>
    <name evidence="2" type="ORF">HPB52_000905</name>
</gene>
<dbReference type="Proteomes" id="UP000821837">
    <property type="component" value="Unassembled WGS sequence"/>
</dbReference>
<dbReference type="EMBL" id="JABSTV010001250">
    <property type="protein sequence ID" value="KAH7955455.1"/>
    <property type="molecule type" value="Genomic_DNA"/>
</dbReference>
<keyword evidence="3" id="KW-1185">Reference proteome</keyword>
<feature type="domain" description="MADF" evidence="1">
    <location>
        <begin position="45"/>
        <end position="83"/>
    </location>
</feature>
<sequence length="83" mass="9376">MLLSATTADAIIESSNVIFKAYDGDKSVQMAPIMSEPVVAFSVELLLDTIKQHPVLYDKTNPRYKEAECKEEIWKKIAQDTWA</sequence>
<dbReference type="AlphaFoldDB" id="A0A9D4PTH5"/>
<dbReference type="PROSITE" id="PS51029">
    <property type="entry name" value="MADF"/>
    <property type="match status" value="1"/>
</dbReference>
<comment type="caution">
    <text evidence="2">The sequence shown here is derived from an EMBL/GenBank/DDBJ whole genome shotgun (WGS) entry which is preliminary data.</text>
</comment>
<reference evidence="2" key="1">
    <citation type="journal article" date="2020" name="Cell">
        <title>Large-Scale Comparative Analyses of Tick Genomes Elucidate Their Genetic Diversity and Vector Capacities.</title>
        <authorList>
            <consortium name="Tick Genome and Microbiome Consortium (TIGMIC)"/>
            <person name="Jia N."/>
            <person name="Wang J."/>
            <person name="Shi W."/>
            <person name="Du L."/>
            <person name="Sun Y."/>
            <person name="Zhan W."/>
            <person name="Jiang J.F."/>
            <person name="Wang Q."/>
            <person name="Zhang B."/>
            <person name="Ji P."/>
            <person name="Bell-Sakyi L."/>
            <person name="Cui X.M."/>
            <person name="Yuan T.T."/>
            <person name="Jiang B.G."/>
            <person name="Yang W.F."/>
            <person name="Lam T.T."/>
            <person name="Chang Q.C."/>
            <person name="Ding S.J."/>
            <person name="Wang X.J."/>
            <person name="Zhu J.G."/>
            <person name="Ruan X.D."/>
            <person name="Zhao L."/>
            <person name="Wei J.T."/>
            <person name="Ye R.Z."/>
            <person name="Que T.C."/>
            <person name="Du C.H."/>
            <person name="Zhou Y.H."/>
            <person name="Cheng J.X."/>
            <person name="Dai P.F."/>
            <person name="Guo W.B."/>
            <person name="Han X.H."/>
            <person name="Huang E.J."/>
            <person name="Li L.F."/>
            <person name="Wei W."/>
            <person name="Gao Y.C."/>
            <person name="Liu J.Z."/>
            <person name="Shao H.Z."/>
            <person name="Wang X."/>
            <person name="Wang C.C."/>
            <person name="Yang T.C."/>
            <person name="Huo Q.B."/>
            <person name="Li W."/>
            <person name="Chen H.Y."/>
            <person name="Chen S.E."/>
            <person name="Zhou L.G."/>
            <person name="Ni X.B."/>
            <person name="Tian J.H."/>
            <person name="Sheng Y."/>
            <person name="Liu T."/>
            <person name="Pan Y.S."/>
            <person name="Xia L.Y."/>
            <person name="Li J."/>
            <person name="Zhao F."/>
            <person name="Cao W.C."/>
        </authorList>
    </citation>
    <scope>NUCLEOTIDE SEQUENCE</scope>
    <source>
        <strain evidence="2">Rsan-2018</strain>
    </source>
</reference>
<evidence type="ECO:0000313" key="3">
    <source>
        <dbReference type="Proteomes" id="UP000821837"/>
    </source>
</evidence>
<organism evidence="2 3">
    <name type="scientific">Rhipicephalus sanguineus</name>
    <name type="common">Brown dog tick</name>
    <name type="synonym">Ixodes sanguineus</name>
    <dbReference type="NCBI Taxonomy" id="34632"/>
    <lineage>
        <taxon>Eukaryota</taxon>
        <taxon>Metazoa</taxon>
        <taxon>Ecdysozoa</taxon>
        <taxon>Arthropoda</taxon>
        <taxon>Chelicerata</taxon>
        <taxon>Arachnida</taxon>
        <taxon>Acari</taxon>
        <taxon>Parasitiformes</taxon>
        <taxon>Ixodida</taxon>
        <taxon>Ixodoidea</taxon>
        <taxon>Ixodidae</taxon>
        <taxon>Rhipicephalinae</taxon>
        <taxon>Rhipicephalus</taxon>
        <taxon>Rhipicephalus</taxon>
    </lineage>
</organism>
<reference evidence="2" key="2">
    <citation type="submission" date="2021-09" db="EMBL/GenBank/DDBJ databases">
        <authorList>
            <person name="Jia N."/>
            <person name="Wang J."/>
            <person name="Shi W."/>
            <person name="Du L."/>
            <person name="Sun Y."/>
            <person name="Zhan W."/>
            <person name="Jiang J."/>
            <person name="Wang Q."/>
            <person name="Zhang B."/>
            <person name="Ji P."/>
            <person name="Sakyi L.B."/>
            <person name="Cui X."/>
            <person name="Yuan T."/>
            <person name="Jiang B."/>
            <person name="Yang W."/>
            <person name="Lam T.T.-Y."/>
            <person name="Chang Q."/>
            <person name="Ding S."/>
            <person name="Wang X."/>
            <person name="Zhu J."/>
            <person name="Ruan X."/>
            <person name="Zhao L."/>
            <person name="Wei J."/>
            <person name="Que T."/>
            <person name="Du C."/>
            <person name="Cheng J."/>
            <person name="Dai P."/>
            <person name="Han X."/>
            <person name="Huang E."/>
            <person name="Gao Y."/>
            <person name="Liu J."/>
            <person name="Shao H."/>
            <person name="Ye R."/>
            <person name="Li L."/>
            <person name="Wei W."/>
            <person name="Wang X."/>
            <person name="Wang C."/>
            <person name="Huo Q."/>
            <person name="Li W."/>
            <person name="Guo W."/>
            <person name="Chen H."/>
            <person name="Chen S."/>
            <person name="Zhou L."/>
            <person name="Zhou L."/>
            <person name="Ni X."/>
            <person name="Tian J."/>
            <person name="Zhou Y."/>
            <person name="Sheng Y."/>
            <person name="Liu T."/>
            <person name="Pan Y."/>
            <person name="Xia L."/>
            <person name="Li J."/>
            <person name="Zhao F."/>
            <person name="Cao W."/>
        </authorList>
    </citation>
    <scope>NUCLEOTIDE SEQUENCE</scope>
    <source>
        <strain evidence="2">Rsan-2018</strain>
        <tissue evidence="2">Larvae</tissue>
    </source>
</reference>
<proteinExistence type="predicted"/>
<dbReference type="InterPro" id="IPR006578">
    <property type="entry name" value="MADF-dom"/>
</dbReference>
<dbReference type="Pfam" id="PF10545">
    <property type="entry name" value="MADF_DNA_bdg"/>
    <property type="match status" value="1"/>
</dbReference>
<protein>
    <recommendedName>
        <fullName evidence="1">MADF domain-containing protein</fullName>
    </recommendedName>
</protein>